<dbReference type="Proteomes" id="UP000296822">
    <property type="component" value="Plasmid unnamed1"/>
</dbReference>
<dbReference type="Gene3D" id="1.10.10.10">
    <property type="entry name" value="Winged helix-like DNA-binding domain superfamily/Winged helix DNA-binding domain"/>
    <property type="match status" value="1"/>
</dbReference>
<dbReference type="AlphaFoldDB" id="A0A4D6HQX8"/>
<geneLocation type="plasmid" evidence="4">
    <name>unnamed1</name>
</geneLocation>
<dbReference type="RefSeq" id="WP_006066923.1">
    <property type="nucleotide sequence ID" value="NZ_CP031306.1"/>
</dbReference>
<dbReference type="EMBL" id="CP031306">
    <property type="protein sequence ID" value="QCC56419.1"/>
    <property type="molecule type" value="Genomic_DNA"/>
</dbReference>
<feature type="domain" description="HTH bat-type" evidence="3">
    <location>
        <begin position="169"/>
        <end position="219"/>
    </location>
</feature>
<reference evidence="4 5" key="1">
    <citation type="journal article" date="2019" name="Nat. Commun.">
        <title>A new type of DNA phosphorothioation-based antiviral system in archaea.</title>
        <authorList>
            <person name="Xiong L."/>
            <person name="Liu S."/>
            <person name="Chen S."/>
            <person name="Xiao Y."/>
            <person name="Zhu B."/>
            <person name="Gao Y."/>
            <person name="Zhang Y."/>
            <person name="Chen B."/>
            <person name="Luo J."/>
            <person name="Deng Z."/>
            <person name="Chen X."/>
            <person name="Wang L."/>
            <person name="Chen S."/>
        </authorList>
    </citation>
    <scope>NUCLEOTIDE SEQUENCE [LARGE SCALE GENOMIC DNA]</scope>
    <source>
        <strain evidence="4 5">JCM 10635</strain>
        <plasmid evidence="4 5">unnamed1</plasmid>
    </source>
</reference>
<keyword evidence="2" id="KW-0804">Transcription</keyword>
<dbReference type="InterPro" id="IPR036388">
    <property type="entry name" value="WH-like_DNA-bd_sf"/>
</dbReference>
<dbReference type="GeneID" id="39853170"/>
<dbReference type="InterPro" id="IPR007050">
    <property type="entry name" value="HTH_bacterioopsin"/>
</dbReference>
<keyword evidence="4" id="KW-0614">Plasmid</keyword>
<dbReference type="KEGG" id="nbg:DV706_17995"/>
<gene>
    <name evidence="4" type="ORF">DV706_17995</name>
</gene>
<organism evidence="4 5">
    <name type="scientific">Natronorubrum bangense</name>
    <dbReference type="NCBI Taxonomy" id="61858"/>
    <lineage>
        <taxon>Archaea</taxon>
        <taxon>Methanobacteriati</taxon>
        <taxon>Methanobacteriota</taxon>
        <taxon>Stenosarchaea group</taxon>
        <taxon>Halobacteria</taxon>
        <taxon>Halobacteriales</taxon>
        <taxon>Natrialbaceae</taxon>
        <taxon>Natronorubrum</taxon>
    </lineage>
</organism>
<evidence type="ECO:0000256" key="2">
    <source>
        <dbReference type="ARBA" id="ARBA00023163"/>
    </source>
</evidence>
<proteinExistence type="predicted"/>
<evidence type="ECO:0000256" key="1">
    <source>
        <dbReference type="ARBA" id="ARBA00023015"/>
    </source>
</evidence>
<dbReference type="InterPro" id="IPR013324">
    <property type="entry name" value="RNA_pol_sigma_r3/r4-like"/>
</dbReference>
<dbReference type="Pfam" id="PF04967">
    <property type="entry name" value="HTH_10"/>
    <property type="match status" value="1"/>
</dbReference>
<name>A0A4D6HQX8_9EURY</name>
<dbReference type="PANTHER" id="PTHR34236:SF1">
    <property type="entry name" value="DIMETHYL SULFOXIDE REDUCTASE TRANSCRIPTIONAL ACTIVATOR"/>
    <property type="match status" value="1"/>
</dbReference>
<evidence type="ECO:0000259" key="3">
    <source>
        <dbReference type="Pfam" id="PF04967"/>
    </source>
</evidence>
<keyword evidence="1" id="KW-0805">Transcription regulation</keyword>
<sequence length="232" mass="26435">MLTAELSVRYEGDWTDELAKYDVFGEFLASTFRNREYIGIMALETDDLEASLEVIRDHAMTESVEVVERYSPAPGDRMAATLFIRGQLTEFTPLQTLLYEGYLPIGPTTLEDGRECFDLLLSDRDELSKAVEVLDDFGNVQIKRISRDFSRQILPSAAGWQELLSSFPPRQREILNVAYEQGYYEIPRETTLEEIADEIGITKTTASNHLRKSERRVIEFLVTYLNLAASDG</sequence>
<evidence type="ECO:0000313" key="4">
    <source>
        <dbReference type="EMBL" id="QCC56419.1"/>
    </source>
</evidence>
<dbReference type="SUPFAM" id="SSF88659">
    <property type="entry name" value="Sigma3 and sigma4 domains of RNA polymerase sigma factors"/>
    <property type="match status" value="1"/>
</dbReference>
<evidence type="ECO:0000313" key="5">
    <source>
        <dbReference type="Proteomes" id="UP000296822"/>
    </source>
</evidence>
<protein>
    <submittedName>
        <fullName evidence="4">Helix-turn-helix domain-containing protein</fullName>
    </submittedName>
</protein>
<accession>A0A4D6HQX8</accession>
<dbReference type="PANTHER" id="PTHR34236">
    <property type="entry name" value="DIMETHYL SULFOXIDE REDUCTASE TRANSCRIPTIONAL ACTIVATOR"/>
    <property type="match status" value="1"/>
</dbReference>